<feature type="transmembrane region" description="Helical" evidence="1">
    <location>
        <begin position="59"/>
        <end position="76"/>
    </location>
</feature>
<evidence type="ECO:0000259" key="2">
    <source>
        <dbReference type="Pfam" id="PF00899"/>
    </source>
</evidence>
<keyword evidence="4" id="KW-1185">Reference proteome</keyword>
<dbReference type="RefSeq" id="WP_125408623.1">
    <property type="nucleotide sequence ID" value="NZ_JBEHHI010000001.1"/>
</dbReference>
<dbReference type="GO" id="GO:0016779">
    <property type="term" value="F:nucleotidyltransferase activity"/>
    <property type="evidence" value="ECO:0007669"/>
    <property type="project" value="UniProtKB-KW"/>
</dbReference>
<dbReference type="Pfam" id="PF00899">
    <property type="entry name" value="ThiF"/>
    <property type="match status" value="1"/>
</dbReference>
<protein>
    <submittedName>
        <fullName evidence="3">Molybdopterin/thiamine biosynthesis adenylyltransferase</fullName>
    </submittedName>
</protein>
<name>A0ABV3XSJ1_9RHOB</name>
<dbReference type="Proteomes" id="UP001560019">
    <property type="component" value="Unassembled WGS sequence"/>
</dbReference>
<dbReference type="InterPro" id="IPR035985">
    <property type="entry name" value="Ubiquitin-activating_enz"/>
</dbReference>
<comment type="caution">
    <text evidence="3">The sequence shown here is derived from an EMBL/GenBank/DDBJ whole genome shotgun (WGS) entry which is preliminary data.</text>
</comment>
<dbReference type="Gene3D" id="3.40.50.720">
    <property type="entry name" value="NAD(P)-binding Rossmann-like Domain"/>
    <property type="match status" value="1"/>
</dbReference>
<proteinExistence type="predicted"/>
<reference evidence="3 4" key="1">
    <citation type="submission" date="2024-06" db="EMBL/GenBank/DDBJ databases">
        <title>Genome of Rhodovulum iodosum, a marine photoferrotroph.</title>
        <authorList>
            <person name="Bianchini G."/>
            <person name="Nikeleit V."/>
            <person name="Kappler A."/>
            <person name="Bryce C."/>
            <person name="Sanchez-Baracaldo P."/>
        </authorList>
    </citation>
    <scope>NUCLEOTIDE SEQUENCE [LARGE SCALE GENOMIC DNA]</scope>
    <source>
        <strain evidence="3 4">UT/N1</strain>
    </source>
</reference>
<keyword evidence="1" id="KW-1133">Transmembrane helix</keyword>
<dbReference type="CDD" id="cd00757">
    <property type="entry name" value="ThiF_MoeB_HesA_family"/>
    <property type="match status" value="1"/>
</dbReference>
<keyword evidence="1" id="KW-0472">Membrane</keyword>
<keyword evidence="3" id="KW-0548">Nucleotidyltransferase</keyword>
<evidence type="ECO:0000313" key="4">
    <source>
        <dbReference type="Proteomes" id="UP001560019"/>
    </source>
</evidence>
<dbReference type="SUPFAM" id="SSF69572">
    <property type="entry name" value="Activating enzymes of the ubiquitin-like proteins"/>
    <property type="match status" value="1"/>
</dbReference>
<sequence>MGLVFGLALAFWGLGALMGASRRARLAMILSLYLGVVLVHLVMPEGHALRATLGGTPQGWLALGVVGVLVAAYAWGVRRLRARVAPAAAPAVAPERTGTFRPVELDRYARHIVLREIGGPGQKALKQASVLVIGAGGLGAPALMYLAAAGVGRIGVIDGDTVDNSNLQRQVIHTDARIGMAKVFSAQMALEAQNPFVEIRPYNRRLTDDIAEELFADYDLILDGSDNFDTRYLANRAAVAAGKPLIAAAITQWEGQISLYHPAAGGPCYECVFPTRPAPGLAPACAEAGVVAPLPGVMGAMMALEAIKAISGAGEGLKGRMLLYDGLYADTRQIAVNRREDCPVCGG</sequence>
<keyword evidence="1" id="KW-0812">Transmembrane</keyword>
<feature type="domain" description="THIF-type NAD/FAD binding fold" evidence="2">
    <location>
        <begin position="108"/>
        <end position="344"/>
    </location>
</feature>
<dbReference type="NCBIfam" id="NF004281">
    <property type="entry name" value="PRK05690.1"/>
    <property type="match status" value="1"/>
</dbReference>
<accession>A0ABV3XSJ1</accession>
<dbReference type="EMBL" id="JBEHHI010000001">
    <property type="protein sequence ID" value="MEX5728283.1"/>
    <property type="molecule type" value="Genomic_DNA"/>
</dbReference>
<feature type="transmembrane region" description="Helical" evidence="1">
    <location>
        <begin position="29"/>
        <end position="47"/>
    </location>
</feature>
<keyword evidence="3" id="KW-0808">Transferase</keyword>
<dbReference type="InterPro" id="IPR000594">
    <property type="entry name" value="ThiF_NAD_FAD-bd"/>
</dbReference>
<organism evidence="3 4">
    <name type="scientific">Rhodovulum iodosum</name>
    <dbReference type="NCBI Taxonomy" id="68291"/>
    <lineage>
        <taxon>Bacteria</taxon>
        <taxon>Pseudomonadati</taxon>
        <taxon>Pseudomonadota</taxon>
        <taxon>Alphaproteobacteria</taxon>
        <taxon>Rhodobacterales</taxon>
        <taxon>Paracoccaceae</taxon>
        <taxon>Rhodovulum</taxon>
    </lineage>
</organism>
<dbReference type="PANTHER" id="PTHR10953">
    <property type="entry name" value="UBIQUITIN-ACTIVATING ENZYME E1"/>
    <property type="match status" value="1"/>
</dbReference>
<gene>
    <name evidence="3" type="ORF">Ga0609869_001636</name>
</gene>
<evidence type="ECO:0000256" key="1">
    <source>
        <dbReference type="SAM" id="Phobius"/>
    </source>
</evidence>
<dbReference type="PANTHER" id="PTHR10953:SF102">
    <property type="entry name" value="ADENYLYLTRANSFERASE AND SULFURTRANSFERASE MOCS3"/>
    <property type="match status" value="1"/>
</dbReference>
<evidence type="ECO:0000313" key="3">
    <source>
        <dbReference type="EMBL" id="MEX5728283.1"/>
    </source>
</evidence>
<dbReference type="InterPro" id="IPR045886">
    <property type="entry name" value="ThiF/MoeB/HesA"/>
</dbReference>